<reference evidence="1 2" key="1">
    <citation type="submission" date="2018-03" db="EMBL/GenBank/DDBJ databases">
        <title>Genomic Encyclopedia of Archaeal and Bacterial Type Strains, Phase II (KMG-II): from individual species to whole genera.</title>
        <authorList>
            <person name="Goeker M."/>
        </authorList>
    </citation>
    <scope>NUCLEOTIDE SEQUENCE [LARGE SCALE GENOMIC DNA]</scope>
    <source>
        <strain evidence="1 2">DSM 45601</strain>
    </source>
</reference>
<proteinExistence type="predicted"/>
<protein>
    <submittedName>
        <fullName evidence="1">Uncharacterized protein</fullName>
    </submittedName>
</protein>
<comment type="caution">
    <text evidence="1">The sequence shown here is derived from an EMBL/GenBank/DDBJ whole genome shotgun (WGS) entry which is preliminary data.</text>
</comment>
<evidence type="ECO:0000313" key="2">
    <source>
        <dbReference type="Proteomes" id="UP000237846"/>
    </source>
</evidence>
<dbReference type="RefSeq" id="WP_106251732.1">
    <property type="nucleotide sequence ID" value="NZ_PVZC01000009.1"/>
</dbReference>
<evidence type="ECO:0000313" key="1">
    <source>
        <dbReference type="EMBL" id="PRX95560.1"/>
    </source>
</evidence>
<sequence length="78" mass="9014">MTWLNRIIPWRRRRRHCPDRDAIARSEEALRAAEQQAGEVEQISRAMGAVGHRLRRIREQNGFSDWLLGGDPDAPPGR</sequence>
<dbReference type="Pfam" id="PF24596">
    <property type="entry name" value="DUF7620"/>
    <property type="match status" value="1"/>
</dbReference>
<keyword evidence="2" id="KW-1185">Reference proteome</keyword>
<dbReference type="AlphaFoldDB" id="A0A2T0PVV5"/>
<dbReference type="EMBL" id="PVZC01000009">
    <property type="protein sequence ID" value="PRX95560.1"/>
    <property type="molecule type" value="Genomic_DNA"/>
</dbReference>
<dbReference type="InterPro" id="IPR056037">
    <property type="entry name" value="DUF7620"/>
</dbReference>
<name>A0A2T0PVV5_9ACTN</name>
<organism evidence="1 2">
    <name type="scientific">Allonocardiopsis opalescens</name>
    <dbReference type="NCBI Taxonomy" id="1144618"/>
    <lineage>
        <taxon>Bacteria</taxon>
        <taxon>Bacillati</taxon>
        <taxon>Actinomycetota</taxon>
        <taxon>Actinomycetes</taxon>
        <taxon>Streptosporangiales</taxon>
        <taxon>Allonocardiopsis</taxon>
    </lineage>
</organism>
<accession>A0A2T0PVV5</accession>
<gene>
    <name evidence="1" type="ORF">CLV72_109169</name>
</gene>
<dbReference type="Proteomes" id="UP000237846">
    <property type="component" value="Unassembled WGS sequence"/>
</dbReference>